<dbReference type="SUPFAM" id="SSF56496">
    <property type="entry name" value="Fibrinogen C-terminal domain-like"/>
    <property type="match status" value="1"/>
</dbReference>
<dbReference type="EMBL" id="MRZV01000114">
    <property type="protein sequence ID" value="PIK58390.1"/>
    <property type="molecule type" value="Genomic_DNA"/>
</dbReference>
<gene>
    <name evidence="2" type="ORF">BSL78_04708</name>
</gene>
<dbReference type="Gene3D" id="3.90.215.10">
    <property type="entry name" value="Gamma Fibrinogen, chain A, domain 1"/>
    <property type="match status" value="1"/>
</dbReference>
<feature type="domain" description="Fibrinogen C-terminal" evidence="1">
    <location>
        <begin position="26"/>
        <end position="153"/>
    </location>
</feature>
<dbReference type="NCBIfam" id="NF040941">
    <property type="entry name" value="GGGWT_bact"/>
    <property type="match status" value="1"/>
</dbReference>
<evidence type="ECO:0000313" key="3">
    <source>
        <dbReference type="Proteomes" id="UP000230750"/>
    </source>
</evidence>
<dbReference type="PROSITE" id="PS51406">
    <property type="entry name" value="FIBRINOGEN_C_2"/>
    <property type="match status" value="1"/>
</dbReference>
<organism evidence="2 3">
    <name type="scientific">Stichopus japonicus</name>
    <name type="common">Sea cucumber</name>
    <dbReference type="NCBI Taxonomy" id="307972"/>
    <lineage>
        <taxon>Eukaryota</taxon>
        <taxon>Metazoa</taxon>
        <taxon>Echinodermata</taxon>
        <taxon>Eleutherozoa</taxon>
        <taxon>Echinozoa</taxon>
        <taxon>Holothuroidea</taxon>
        <taxon>Aspidochirotacea</taxon>
        <taxon>Aspidochirotida</taxon>
        <taxon>Stichopodidae</taxon>
        <taxon>Apostichopus</taxon>
    </lineage>
</organism>
<keyword evidence="3" id="KW-1185">Reference proteome</keyword>
<dbReference type="InterPro" id="IPR014716">
    <property type="entry name" value="Fibrinogen_a/b/g_C_1"/>
</dbReference>
<dbReference type="AlphaFoldDB" id="A0A2G8LE04"/>
<sequence>MDCVCQLRMNDIRRCYCTGGYRGDGEVCEKPPKDCQEIYEDGTSDNGIYRIEPTGWTGEAFEVYCNMTDGGGWTVSQRRVDGTEYFFLEWNSYKQGFGSLDHDFWLGNDKLYYLTNQKRYKIRIDLVSKEGAPYYAKFDFFRINDESDNYRLSGVENLQVEPQVVNLGFISFFFKSGSCCKIIKKPNTCSQLHAHIINYRNSFDPTRFSYQRPWGLYVKWWHRGTQISQMQLTA</sequence>
<proteinExistence type="predicted"/>
<dbReference type="PANTHER" id="PTHR19143">
    <property type="entry name" value="FIBRINOGEN/TENASCIN/ANGIOPOEITIN"/>
    <property type="match status" value="1"/>
</dbReference>
<protein>
    <submittedName>
        <fullName evidence="2">Putative fibrinogen-like protein 1</fullName>
    </submittedName>
</protein>
<dbReference type="Pfam" id="PF00147">
    <property type="entry name" value="Fibrinogen_C"/>
    <property type="match status" value="1"/>
</dbReference>
<reference evidence="2 3" key="1">
    <citation type="journal article" date="2017" name="PLoS Biol.">
        <title>The sea cucumber genome provides insights into morphological evolution and visceral regeneration.</title>
        <authorList>
            <person name="Zhang X."/>
            <person name="Sun L."/>
            <person name="Yuan J."/>
            <person name="Sun Y."/>
            <person name="Gao Y."/>
            <person name="Zhang L."/>
            <person name="Li S."/>
            <person name="Dai H."/>
            <person name="Hamel J.F."/>
            <person name="Liu C."/>
            <person name="Yu Y."/>
            <person name="Liu S."/>
            <person name="Lin W."/>
            <person name="Guo K."/>
            <person name="Jin S."/>
            <person name="Xu P."/>
            <person name="Storey K.B."/>
            <person name="Huan P."/>
            <person name="Zhang T."/>
            <person name="Zhou Y."/>
            <person name="Zhang J."/>
            <person name="Lin C."/>
            <person name="Li X."/>
            <person name="Xing L."/>
            <person name="Huo D."/>
            <person name="Sun M."/>
            <person name="Wang L."/>
            <person name="Mercier A."/>
            <person name="Li F."/>
            <person name="Yang H."/>
            <person name="Xiang J."/>
        </authorList>
    </citation>
    <scope>NUCLEOTIDE SEQUENCE [LARGE SCALE GENOMIC DNA]</scope>
    <source>
        <strain evidence="2">Shaxun</strain>
        <tissue evidence="2">Muscle</tissue>
    </source>
</reference>
<dbReference type="PANTHER" id="PTHR19143:SF327">
    <property type="entry name" value="FI21813P1-RELATED"/>
    <property type="match status" value="1"/>
</dbReference>
<evidence type="ECO:0000313" key="2">
    <source>
        <dbReference type="EMBL" id="PIK58390.1"/>
    </source>
</evidence>
<comment type="caution">
    <text evidence="2">The sequence shown here is derived from an EMBL/GenBank/DDBJ whole genome shotgun (WGS) entry which is preliminary data.</text>
</comment>
<dbReference type="STRING" id="307972.A0A2G8LE04"/>
<accession>A0A2G8LE04</accession>
<dbReference type="InterPro" id="IPR002181">
    <property type="entry name" value="Fibrinogen_a/b/g_C_dom"/>
</dbReference>
<dbReference type="InterPro" id="IPR036056">
    <property type="entry name" value="Fibrinogen-like_C"/>
</dbReference>
<dbReference type="Proteomes" id="UP000230750">
    <property type="component" value="Unassembled WGS sequence"/>
</dbReference>
<dbReference type="InterPro" id="IPR050373">
    <property type="entry name" value="Fibrinogen_C-term_domain"/>
</dbReference>
<evidence type="ECO:0000259" key="1">
    <source>
        <dbReference type="PROSITE" id="PS51406"/>
    </source>
</evidence>
<name>A0A2G8LE04_STIJA</name>
<dbReference type="GO" id="GO:0005615">
    <property type="term" value="C:extracellular space"/>
    <property type="evidence" value="ECO:0007669"/>
    <property type="project" value="TreeGrafter"/>
</dbReference>
<dbReference type="SMART" id="SM00186">
    <property type="entry name" value="FBG"/>
    <property type="match status" value="1"/>
</dbReference>